<dbReference type="PATRIC" id="fig|688269.3.peg.1818"/>
<evidence type="ECO:0000313" key="2">
    <source>
        <dbReference type="EMBL" id="AEH51809.1"/>
    </source>
</evidence>
<accession>F7YVY0</accession>
<dbReference type="RefSeq" id="WP_013933017.1">
    <property type="nucleotide sequence ID" value="NC_015707.1"/>
</dbReference>
<reference evidence="2 3" key="1">
    <citation type="submission" date="2010-11" db="EMBL/GenBank/DDBJ databases">
        <title>The complete genome of Thermotoga thermarum DSM 5069.</title>
        <authorList>
            <consortium name="US DOE Joint Genome Institute (JGI-PGF)"/>
            <person name="Lucas S."/>
            <person name="Copeland A."/>
            <person name="Lapidus A."/>
            <person name="Bruce D."/>
            <person name="Goodwin L."/>
            <person name="Pitluck S."/>
            <person name="Kyrpides N."/>
            <person name="Mavromatis K."/>
            <person name="Ivanova N."/>
            <person name="Zeytun A."/>
            <person name="Brettin T."/>
            <person name="Detter J.C."/>
            <person name="Tapia R."/>
            <person name="Han C."/>
            <person name="Land M."/>
            <person name="Hauser L."/>
            <person name="Markowitz V."/>
            <person name="Cheng J.-F."/>
            <person name="Hugenholtz P."/>
            <person name="Woyke T."/>
            <person name="Wu D."/>
            <person name="Spring S."/>
            <person name="Schroeder M."/>
            <person name="Brambilla E."/>
            <person name="Klenk H.-P."/>
            <person name="Eisen J.A."/>
        </authorList>
    </citation>
    <scope>NUCLEOTIDE SEQUENCE [LARGE SCALE GENOMIC DNA]</scope>
    <source>
        <strain evidence="2 3">DSM 5069</strain>
    </source>
</reference>
<dbReference type="HOGENOM" id="CLU_079764_0_0_0"/>
<dbReference type="EMBL" id="CP002351">
    <property type="protein sequence ID" value="AEH51809.1"/>
    <property type="molecule type" value="Genomic_DNA"/>
</dbReference>
<dbReference type="SUPFAM" id="SSF51569">
    <property type="entry name" value="Aldolase"/>
    <property type="match status" value="1"/>
</dbReference>
<dbReference type="Proteomes" id="UP000006804">
    <property type="component" value="Chromosome"/>
</dbReference>
<evidence type="ECO:0000313" key="3">
    <source>
        <dbReference type="Proteomes" id="UP000006804"/>
    </source>
</evidence>
<evidence type="ECO:0000256" key="1">
    <source>
        <dbReference type="ARBA" id="ARBA00023270"/>
    </source>
</evidence>
<proteinExistence type="predicted"/>
<gene>
    <name evidence="2" type="ORF">Theth_1765</name>
</gene>
<dbReference type="Pfam" id="PF00923">
    <property type="entry name" value="TAL_FSA"/>
    <property type="match status" value="1"/>
</dbReference>
<name>F7YVY0_9THEM</name>
<dbReference type="KEGG" id="tta:Theth_1765"/>
<dbReference type="InterPro" id="IPR013785">
    <property type="entry name" value="Aldolase_TIM"/>
</dbReference>
<keyword evidence="3" id="KW-1185">Reference proteome</keyword>
<sequence length="218" mass="24688">MLFFLDSAKLDEIEYAIKNWKIDGITTNPKHLMTAGMKMDEFIKKIKPMVEGTHITVSLEIDPHLQDPEKMIEQARNLATLSENFVIKIPATEPGFIALEKLAKENVKVNMTLIFNVLQALQAAKLGAYYISPFVGWKEERGDFDKDFIATIVKAVKNYGFKSKILIAAVRNLKHFEEAALAGADIITAGFEVYKRGFENPYVKLGLEIFCDAWQKIQ</sequence>
<dbReference type="PANTHER" id="PTHR10683">
    <property type="entry name" value="TRANSALDOLASE"/>
    <property type="match status" value="1"/>
</dbReference>
<dbReference type="eggNOG" id="COG0176">
    <property type="taxonomic scope" value="Bacteria"/>
</dbReference>
<keyword evidence="1" id="KW-0704">Schiff base</keyword>
<protein>
    <submittedName>
        <fullName evidence="2">Transaldolase</fullName>
    </submittedName>
</protein>
<dbReference type="AlphaFoldDB" id="F7YVY0"/>
<dbReference type="GO" id="GO:0005975">
    <property type="term" value="P:carbohydrate metabolic process"/>
    <property type="evidence" value="ECO:0007669"/>
    <property type="project" value="InterPro"/>
</dbReference>
<dbReference type="OrthoDB" id="9807051at2"/>
<dbReference type="InterPro" id="IPR001585">
    <property type="entry name" value="TAL/FSA"/>
</dbReference>
<dbReference type="STRING" id="688269.Theth_1765"/>
<dbReference type="PANTHER" id="PTHR10683:SF40">
    <property type="entry name" value="FRUCTOSE-6-PHOSPHATE ALDOLASE 1-RELATED"/>
    <property type="match status" value="1"/>
</dbReference>
<organism evidence="2 3">
    <name type="scientific">Pseudothermotoga thermarum DSM 5069</name>
    <dbReference type="NCBI Taxonomy" id="688269"/>
    <lineage>
        <taxon>Bacteria</taxon>
        <taxon>Thermotogati</taxon>
        <taxon>Thermotogota</taxon>
        <taxon>Thermotogae</taxon>
        <taxon>Thermotogales</taxon>
        <taxon>Thermotogaceae</taxon>
        <taxon>Pseudothermotoga</taxon>
    </lineage>
</organism>
<dbReference type="Gene3D" id="3.20.20.70">
    <property type="entry name" value="Aldolase class I"/>
    <property type="match status" value="1"/>
</dbReference>